<proteinExistence type="predicted"/>
<evidence type="ECO:0000313" key="4">
    <source>
        <dbReference type="Proteomes" id="UP001054945"/>
    </source>
</evidence>
<reference evidence="3 4" key="1">
    <citation type="submission" date="2021-06" db="EMBL/GenBank/DDBJ databases">
        <title>Caerostris extrusa draft genome.</title>
        <authorList>
            <person name="Kono N."/>
            <person name="Arakawa K."/>
        </authorList>
    </citation>
    <scope>NUCLEOTIDE SEQUENCE [LARGE SCALE GENOMIC DNA]</scope>
</reference>
<feature type="compositionally biased region" description="Polar residues" evidence="1">
    <location>
        <begin position="1"/>
        <end position="16"/>
    </location>
</feature>
<dbReference type="Proteomes" id="UP001054945">
    <property type="component" value="Unassembled WGS sequence"/>
</dbReference>
<keyword evidence="4" id="KW-1185">Reference proteome</keyword>
<evidence type="ECO:0000256" key="1">
    <source>
        <dbReference type="SAM" id="MobiDB-lite"/>
    </source>
</evidence>
<dbReference type="InterPro" id="IPR036179">
    <property type="entry name" value="Ig-like_dom_sf"/>
</dbReference>
<dbReference type="EMBL" id="BPLR01012951">
    <property type="protein sequence ID" value="GIY57712.1"/>
    <property type="molecule type" value="Genomic_DNA"/>
</dbReference>
<sequence length="90" mass="10393">MNKNVSWRCSSYSPSSMAKHHHGFPSPNVTWSKDNKLWDNTFKKVGGNVVNEMRLFQLNRSELFATFHCKAQNTKLSPPVTQNHRPRPIP</sequence>
<name>A0AAV4UIG5_CAEEX</name>
<feature type="domain" description="Ig-like" evidence="2">
    <location>
        <begin position="1"/>
        <end position="81"/>
    </location>
</feature>
<evidence type="ECO:0000313" key="3">
    <source>
        <dbReference type="EMBL" id="GIY57712.1"/>
    </source>
</evidence>
<gene>
    <name evidence="3" type="primary">AVEN_225886_1</name>
    <name evidence="3" type="ORF">CEXT_405641</name>
</gene>
<protein>
    <recommendedName>
        <fullName evidence="2">Ig-like domain-containing protein</fullName>
    </recommendedName>
</protein>
<organism evidence="3 4">
    <name type="scientific">Caerostris extrusa</name>
    <name type="common">Bark spider</name>
    <name type="synonym">Caerostris bankana</name>
    <dbReference type="NCBI Taxonomy" id="172846"/>
    <lineage>
        <taxon>Eukaryota</taxon>
        <taxon>Metazoa</taxon>
        <taxon>Ecdysozoa</taxon>
        <taxon>Arthropoda</taxon>
        <taxon>Chelicerata</taxon>
        <taxon>Arachnida</taxon>
        <taxon>Araneae</taxon>
        <taxon>Araneomorphae</taxon>
        <taxon>Entelegynae</taxon>
        <taxon>Araneoidea</taxon>
        <taxon>Araneidae</taxon>
        <taxon>Caerostris</taxon>
    </lineage>
</organism>
<dbReference type="InterPro" id="IPR013783">
    <property type="entry name" value="Ig-like_fold"/>
</dbReference>
<dbReference type="Gene3D" id="2.60.40.10">
    <property type="entry name" value="Immunoglobulins"/>
    <property type="match status" value="1"/>
</dbReference>
<dbReference type="PROSITE" id="PS50835">
    <property type="entry name" value="IG_LIKE"/>
    <property type="match status" value="1"/>
</dbReference>
<dbReference type="AlphaFoldDB" id="A0AAV4UIG5"/>
<accession>A0AAV4UIG5</accession>
<dbReference type="SUPFAM" id="SSF48726">
    <property type="entry name" value="Immunoglobulin"/>
    <property type="match status" value="1"/>
</dbReference>
<dbReference type="InterPro" id="IPR007110">
    <property type="entry name" value="Ig-like_dom"/>
</dbReference>
<evidence type="ECO:0000259" key="2">
    <source>
        <dbReference type="PROSITE" id="PS50835"/>
    </source>
</evidence>
<feature type="region of interest" description="Disordered" evidence="1">
    <location>
        <begin position="1"/>
        <end position="30"/>
    </location>
</feature>
<comment type="caution">
    <text evidence="3">The sequence shown here is derived from an EMBL/GenBank/DDBJ whole genome shotgun (WGS) entry which is preliminary data.</text>
</comment>